<accession>A0A1I1XIB0</accession>
<feature type="domain" description="Peptidase S8/S53" evidence="6">
    <location>
        <begin position="10"/>
        <end position="232"/>
    </location>
</feature>
<dbReference type="Proteomes" id="UP000199517">
    <property type="component" value="Unassembled WGS sequence"/>
</dbReference>
<dbReference type="SUPFAM" id="SSF52743">
    <property type="entry name" value="Subtilisin-like"/>
    <property type="match status" value="1"/>
</dbReference>
<dbReference type="PANTHER" id="PTHR43806">
    <property type="entry name" value="PEPTIDASE S8"/>
    <property type="match status" value="1"/>
</dbReference>
<evidence type="ECO:0000313" key="9">
    <source>
        <dbReference type="Proteomes" id="UP000199517"/>
    </source>
</evidence>
<keyword evidence="4" id="KW-0720">Serine protease</keyword>
<evidence type="ECO:0000256" key="2">
    <source>
        <dbReference type="ARBA" id="ARBA00022670"/>
    </source>
</evidence>
<evidence type="ECO:0000256" key="4">
    <source>
        <dbReference type="ARBA" id="ARBA00022825"/>
    </source>
</evidence>
<dbReference type="InterPro" id="IPR050131">
    <property type="entry name" value="Peptidase_S8_subtilisin-like"/>
</dbReference>
<dbReference type="PANTHER" id="PTHR43806:SF11">
    <property type="entry name" value="CEREVISIN-RELATED"/>
    <property type="match status" value="1"/>
</dbReference>
<evidence type="ECO:0000256" key="1">
    <source>
        <dbReference type="ARBA" id="ARBA00011073"/>
    </source>
</evidence>
<dbReference type="InterPro" id="IPR000209">
    <property type="entry name" value="Peptidase_S8/S53_dom"/>
</dbReference>
<dbReference type="Gene3D" id="3.40.50.200">
    <property type="entry name" value="Peptidase S8/S53 domain"/>
    <property type="match status" value="1"/>
</dbReference>
<proteinExistence type="inferred from homology"/>
<evidence type="ECO:0000259" key="6">
    <source>
        <dbReference type="Pfam" id="PF00082"/>
    </source>
</evidence>
<evidence type="ECO:0000313" key="8">
    <source>
        <dbReference type="EMBL" id="SFE05130.1"/>
    </source>
</evidence>
<dbReference type="InterPro" id="IPR036852">
    <property type="entry name" value="Peptidase_S8/S53_dom_sf"/>
</dbReference>
<keyword evidence="2" id="KW-0645">Protease</keyword>
<keyword evidence="3" id="KW-0378">Hydrolase</keyword>
<evidence type="ECO:0000256" key="3">
    <source>
        <dbReference type="ARBA" id="ARBA00022801"/>
    </source>
</evidence>
<dbReference type="GO" id="GO:0004252">
    <property type="term" value="F:serine-type endopeptidase activity"/>
    <property type="evidence" value="ECO:0007669"/>
    <property type="project" value="InterPro"/>
</dbReference>
<dbReference type="OrthoDB" id="6306157at2"/>
<dbReference type="InterPro" id="IPR023828">
    <property type="entry name" value="Peptidase_S8_Ser-AS"/>
</dbReference>
<dbReference type="GO" id="GO:0006508">
    <property type="term" value="P:proteolysis"/>
    <property type="evidence" value="ECO:0007669"/>
    <property type="project" value="UniProtKB-KW"/>
</dbReference>
<evidence type="ECO:0000256" key="5">
    <source>
        <dbReference type="PROSITE-ProRule" id="PRU01240"/>
    </source>
</evidence>
<dbReference type="PROSITE" id="PS51892">
    <property type="entry name" value="SUBTILASE"/>
    <property type="match status" value="1"/>
</dbReference>
<gene>
    <name evidence="8" type="ORF">SAMN04489710_112139</name>
</gene>
<dbReference type="Pfam" id="PF18885">
    <property type="entry name" value="DUF5648"/>
    <property type="match status" value="1"/>
</dbReference>
<name>A0A1I1XIB0_9BURK</name>
<dbReference type="PROSITE" id="PS00138">
    <property type="entry name" value="SUBTILASE_SER"/>
    <property type="match status" value="1"/>
</dbReference>
<dbReference type="AlphaFoldDB" id="A0A1I1XIB0"/>
<dbReference type="STRING" id="32040.SAMN04489710_112139"/>
<evidence type="ECO:0000259" key="7">
    <source>
        <dbReference type="Pfam" id="PF18885"/>
    </source>
</evidence>
<comment type="similarity">
    <text evidence="1 5">Belongs to the peptidase S8 family.</text>
</comment>
<sequence>MQPLEGEFGAYSEALTRAVYSGMQVINWSGELPNDDNHTNHNCNVPTANLSPVCTAVQLLKDRDVLLIQATGNFSKTRSPFPSNIQENQSTILAVGGTSSREPGPSMGGLSPGALWRLNATEGSSWTGFDGVVAPADGIVSTVPRYPGSTADYYPAYKCGDFANDRSAEGNFSRIGDGYGSCSGTSMAAPHVSALAGLIRSVNPLLSAQAVRSIIQNSGNNASNRMEQIGYGLPNAGLALVKASTTNPSKLTPLFSFYSVERVDSFYTTVPQMASAALTGTLEPRQHCPLSAAQCDLETTFKSYDSAYGAGITDWGNSYGPYTKFPGVGNGSTKAPQAEVWVFTTPANPKSAAIPLAPLVRMSWICPSAQANTVCQSTNGHHADTTYTTDDDGIAAYIGVGYKVDGIEGYIYPKSLPQPAGTVRLMRKYNPTRDDHAIFPETKAGYMAGLGYTVDSGAEWLGYVYPNNGPVPFIQ</sequence>
<organism evidence="8 9">
    <name type="scientific">Paracidovorax konjaci</name>
    <dbReference type="NCBI Taxonomy" id="32040"/>
    <lineage>
        <taxon>Bacteria</taxon>
        <taxon>Pseudomonadati</taxon>
        <taxon>Pseudomonadota</taxon>
        <taxon>Betaproteobacteria</taxon>
        <taxon>Burkholderiales</taxon>
        <taxon>Comamonadaceae</taxon>
        <taxon>Paracidovorax</taxon>
    </lineage>
</organism>
<feature type="domain" description="DUF5648" evidence="7">
    <location>
        <begin position="364"/>
        <end position="437"/>
    </location>
</feature>
<dbReference type="EMBL" id="FOMQ01000012">
    <property type="protein sequence ID" value="SFE05130.1"/>
    <property type="molecule type" value="Genomic_DNA"/>
</dbReference>
<dbReference type="InterPro" id="IPR043708">
    <property type="entry name" value="DUF5648"/>
</dbReference>
<protein>
    <submittedName>
        <fullName evidence="8">Subtilase family protein</fullName>
    </submittedName>
</protein>
<reference evidence="9" key="1">
    <citation type="submission" date="2016-10" db="EMBL/GenBank/DDBJ databases">
        <authorList>
            <person name="Varghese N."/>
            <person name="Submissions S."/>
        </authorList>
    </citation>
    <scope>NUCLEOTIDE SEQUENCE [LARGE SCALE GENOMIC DNA]</scope>
    <source>
        <strain evidence="9">DSM 7481</strain>
    </source>
</reference>
<dbReference type="Pfam" id="PF00082">
    <property type="entry name" value="Peptidase_S8"/>
    <property type="match status" value="1"/>
</dbReference>
<keyword evidence="9" id="KW-1185">Reference proteome</keyword>
<comment type="caution">
    <text evidence="5">Lacks conserved residue(s) required for the propagation of feature annotation.</text>
</comment>